<organism evidence="1 2">
    <name type="scientific">Coptis chinensis</name>
    <dbReference type="NCBI Taxonomy" id="261450"/>
    <lineage>
        <taxon>Eukaryota</taxon>
        <taxon>Viridiplantae</taxon>
        <taxon>Streptophyta</taxon>
        <taxon>Embryophyta</taxon>
        <taxon>Tracheophyta</taxon>
        <taxon>Spermatophyta</taxon>
        <taxon>Magnoliopsida</taxon>
        <taxon>Ranunculales</taxon>
        <taxon>Ranunculaceae</taxon>
        <taxon>Coptidoideae</taxon>
        <taxon>Coptis</taxon>
    </lineage>
</organism>
<protein>
    <submittedName>
        <fullName evidence="1">Uncharacterized protein</fullName>
    </submittedName>
</protein>
<evidence type="ECO:0000313" key="1">
    <source>
        <dbReference type="EMBL" id="KAF9623856.1"/>
    </source>
</evidence>
<gene>
    <name evidence="1" type="ORF">IFM89_005441</name>
</gene>
<evidence type="ECO:0000313" key="2">
    <source>
        <dbReference type="Proteomes" id="UP000631114"/>
    </source>
</evidence>
<keyword evidence="2" id="KW-1185">Reference proteome</keyword>
<proteinExistence type="predicted"/>
<feature type="non-terminal residue" evidence="1">
    <location>
        <position position="1"/>
    </location>
</feature>
<reference evidence="1 2" key="1">
    <citation type="submission" date="2020-10" db="EMBL/GenBank/DDBJ databases">
        <title>The Coptis chinensis genome and diversification of protoberbering-type alkaloids.</title>
        <authorList>
            <person name="Wang B."/>
            <person name="Shu S."/>
            <person name="Song C."/>
            <person name="Liu Y."/>
        </authorList>
    </citation>
    <scope>NUCLEOTIDE SEQUENCE [LARGE SCALE GENOMIC DNA]</scope>
    <source>
        <strain evidence="1">HL-2020</strain>
        <tissue evidence="1">Leaf</tissue>
    </source>
</reference>
<accession>A0A835IUH5</accession>
<comment type="caution">
    <text evidence="1">The sequence shown here is derived from an EMBL/GenBank/DDBJ whole genome shotgun (WGS) entry which is preliminary data.</text>
</comment>
<dbReference type="AlphaFoldDB" id="A0A835IUH5"/>
<sequence>FYSVQIELSFMLLNVIKFRVTKGSYEVHDCHLKDLLFDMPNIESLVLVDGLADIVLFQNIFQHLIQYSPNIICYI</sequence>
<dbReference type="EMBL" id="JADFTS010000001">
    <property type="protein sequence ID" value="KAF9623856.1"/>
    <property type="molecule type" value="Genomic_DNA"/>
</dbReference>
<name>A0A835IUH5_9MAGN</name>
<dbReference type="Proteomes" id="UP000631114">
    <property type="component" value="Unassembled WGS sequence"/>
</dbReference>